<dbReference type="RefSeq" id="WP_377046026.1">
    <property type="nucleotide sequence ID" value="NZ_JBHLUN010000014.1"/>
</dbReference>
<dbReference type="PROSITE" id="PS51318">
    <property type="entry name" value="TAT"/>
    <property type="match status" value="1"/>
</dbReference>
<dbReference type="InterPro" id="IPR006311">
    <property type="entry name" value="TAT_signal"/>
</dbReference>
<protein>
    <submittedName>
        <fullName evidence="1">LPS assembly lipoprotein LptE</fullName>
    </submittedName>
</protein>
<keyword evidence="2" id="KW-1185">Reference proteome</keyword>
<dbReference type="EMBL" id="JBHLUN010000014">
    <property type="protein sequence ID" value="MFC0410274.1"/>
    <property type="molecule type" value="Genomic_DNA"/>
</dbReference>
<dbReference type="Pfam" id="PF04390">
    <property type="entry name" value="LptE"/>
    <property type="match status" value="1"/>
</dbReference>
<evidence type="ECO:0000313" key="2">
    <source>
        <dbReference type="Proteomes" id="UP001589865"/>
    </source>
</evidence>
<dbReference type="Gene3D" id="3.30.160.150">
    <property type="entry name" value="Lipoprotein like domain"/>
    <property type="match status" value="1"/>
</dbReference>
<sequence>MTRGITRRALLGSTLLGGAGLLSGCGFQPLYATRDGGPPTAELASVRVGLIPDRSGQLLRRALEQRFGSGSGVPGQYELKTTFQTGIEQEGFRRDGVATRSRITATAPWQLYTMSVPPVLVASGTERSFDAWNIPDNQFFAADASADAAQQRLVVVIASDISEKVALALRARNRGTT</sequence>
<name>A0ABV6JX23_9PROT</name>
<comment type="caution">
    <text evidence="1">The sequence shown here is derived from an EMBL/GenBank/DDBJ whole genome shotgun (WGS) entry which is preliminary data.</text>
</comment>
<proteinExistence type="predicted"/>
<accession>A0ABV6JX23</accession>
<evidence type="ECO:0000313" key="1">
    <source>
        <dbReference type="EMBL" id="MFC0410274.1"/>
    </source>
</evidence>
<organism evidence="1 2">
    <name type="scientific">Roseomonas elaeocarpi</name>
    <dbReference type="NCBI Taxonomy" id="907779"/>
    <lineage>
        <taxon>Bacteria</taxon>
        <taxon>Pseudomonadati</taxon>
        <taxon>Pseudomonadota</taxon>
        <taxon>Alphaproteobacteria</taxon>
        <taxon>Acetobacterales</taxon>
        <taxon>Roseomonadaceae</taxon>
        <taxon>Roseomonas</taxon>
    </lineage>
</organism>
<dbReference type="InterPro" id="IPR007485">
    <property type="entry name" value="LPS_assembly_LptE"/>
</dbReference>
<dbReference type="PROSITE" id="PS51257">
    <property type="entry name" value="PROKAR_LIPOPROTEIN"/>
    <property type="match status" value="1"/>
</dbReference>
<dbReference type="Proteomes" id="UP001589865">
    <property type="component" value="Unassembled WGS sequence"/>
</dbReference>
<keyword evidence="1" id="KW-0449">Lipoprotein</keyword>
<reference evidence="1 2" key="1">
    <citation type="submission" date="2024-09" db="EMBL/GenBank/DDBJ databases">
        <authorList>
            <person name="Sun Q."/>
            <person name="Mori K."/>
        </authorList>
    </citation>
    <scope>NUCLEOTIDE SEQUENCE [LARGE SCALE GENOMIC DNA]</scope>
    <source>
        <strain evidence="1 2">TBRC 5777</strain>
    </source>
</reference>
<gene>
    <name evidence="1" type="primary">lptE</name>
    <name evidence="1" type="ORF">ACFFGY_18630</name>
</gene>